<proteinExistence type="predicted"/>
<dbReference type="RefSeq" id="YP_004934207.1">
    <property type="nucleotide sequence ID" value="NC_016161.1"/>
</dbReference>
<accession>G8FV25</accession>
<evidence type="ECO:0000313" key="1">
    <source>
        <dbReference type="EMBL" id="AER59801.1"/>
    </source>
</evidence>
<name>G8FV25_9CAUD</name>
<evidence type="ECO:0000313" key="2">
    <source>
        <dbReference type="Proteomes" id="UP000005879"/>
    </source>
</evidence>
<organism evidence="1 2">
    <name type="scientific">Pediococcus phage cIP1</name>
    <dbReference type="NCBI Taxonomy" id="2681621"/>
    <lineage>
        <taxon>Viruses</taxon>
        <taxon>Duplodnaviria</taxon>
        <taxon>Heunggongvirae</taxon>
        <taxon>Uroviricota</taxon>
        <taxon>Caudoviricetes</taxon>
        <taxon>Coetzeevirus</taxon>
        <taxon>Coetzeevirus cIP1</taxon>
    </lineage>
</organism>
<dbReference type="InterPro" id="IPR027417">
    <property type="entry name" value="P-loop_NTPase"/>
</dbReference>
<protein>
    <submittedName>
        <fullName evidence="1">Primase</fullName>
    </submittedName>
</protein>
<gene>
    <name evidence="1" type="ORF">clP1_042</name>
</gene>
<dbReference type="GeneID" id="11294590"/>
<dbReference type="Proteomes" id="UP000005879">
    <property type="component" value="Segment"/>
</dbReference>
<dbReference type="Gene3D" id="3.40.50.300">
    <property type="entry name" value="P-loop containing nucleotide triphosphate hydrolases"/>
    <property type="match status" value="1"/>
</dbReference>
<dbReference type="EMBL" id="JN051154">
    <property type="protein sequence ID" value="AER59801.1"/>
    <property type="molecule type" value="Genomic_DNA"/>
</dbReference>
<dbReference type="KEGG" id="vg:11294590"/>
<sequence length="646" mass="72672">MKTKLEEYGRENLAEFLKESDTTDMQARIFHGYKALIGEHGSDKDKTYLSLEQVGKSVDVIQAQRVGGSTLGVFEYRNHRYDIDQVVEMVHDVADPRQRKATLEAGELLQDVIKYVAKDKHSLASMYPDAAYNYRPNAVLEKYIKWLEGELWPGVWSDIMNYPFTNTARDRGDVKKHLMLGFAPGTGKSVITNALNTLYGSASIIMPARGRFSFDAGAWNKQVADKFLVITDDDNEDAPISEDFVKNFMNESQGNITAASGERGMMTYRGSSVIATNNEEDFYSKAQVSKRIILLRLDNPMPKFTREELGKLHNLDVIDILSQVGEPTRRLIESSYRNKWTETQEEQYNDIKEYIVYNGGAANKDLVQVFGKEKMARFKKAERKPSNFTQNGVTMYGYRAKWFADDFENTGTTMLPLQDKFDEFKIRMMTSITDTKDVATITTSFTRLANNIDGSSDTPKAEQPLFAFFTGHDATLESITGATGVILDIDDSKFSSIKDIDLPYDYLAYETSSSTPDKLRYRIIIPGIKSDSDADYKAHAEAIAAELGDNVDPSGYSISHRFYTGGTNITINYKRPTVGLPHNDNTGLLERVKTAEPGTRNSITYWALKRASDDNDEDLAANILAVAPIEQGEMERFAARWEAGKL</sequence>
<reference evidence="1 2" key="1">
    <citation type="journal article" date="2012" name="Gene">
        <title>Genome sequence of the phage clP1, which infects the beer spoilage bacterium Pediococcus damnosus.</title>
        <authorList>
            <person name="Kelly D."/>
            <person name="O'Sullivan O."/>
            <person name="Mills S."/>
            <person name="McAuliffe O."/>
            <person name="Ross R.P."/>
            <person name="Neve H."/>
            <person name="Coffey A."/>
        </authorList>
    </citation>
    <scope>NUCLEOTIDE SEQUENCE [LARGE SCALE GENOMIC DNA]</scope>
</reference>
<keyword evidence="2" id="KW-1185">Reference proteome</keyword>